<dbReference type="Proteomes" id="UP000237347">
    <property type="component" value="Unassembled WGS sequence"/>
</dbReference>
<comment type="caution">
    <text evidence="1">The sequence shown here is derived from an EMBL/GenBank/DDBJ whole genome shotgun (WGS) entry which is preliminary data.</text>
</comment>
<organism evidence="1 2">
    <name type="scientific">Quercus suber</name>
    <name type="common">Cork oak</name>
    <dbReference type="NCBI Taxonomy" id="58331"/>
    <lineage>
        <taxon>Eukaryota</taxon>
        <taxon>Viridiplantae</taxon>
        <taxon>Streptophyta</taxon>
        <taxon>Embryophyta</taxon>
        <taxon>Tracheophyta</taxon>
        <taxon>Spermatophyta</taxon>
        <taxon>Magnoliopsida</taxon>
        <taxon>eudicotyledons</taxon>
        <taxon>Gunneridae</taxon>
        <taxon>Pentapetalae</taxon>
        <taxon>rosids</taxon>
        <taxon>fabids</taxon>
        <taxon>Fagales</taxon>
        <taxon>Fagaceae</taxon>
        <taxon>Quercus</taxon>
    </lineage>
</organism>
<name>A0AAW0LWN7_QUESU</name>
<gene>
    <name evidence="1" type="ORF">CFP56_028712</name>
</gene>
<dbReference type="EMBL" id="PKMF04000047">
    <property type="protein sequence ID" value="KAK7855224.1"/>
    <property type="molecule type" value="Genomic_DNA"/>
</dbReference>
<accession>A0AAW0LWN7</accession>
<protein>
    <submittedName>
        <fullName evidence="1">Uncharacterized protein</fullName>
    </submittedName>
</protein>
<dbReference type="AlphaFoldDB" id="A0AAW0LWN7"/>
<reference evidence="1 2" key="1">
    <citation type="journal article" date="2018" name="Sci. Data">
        <title>The draft genome sequence of cork oak.</title>
        <authorList>
            <person name="Ramos A.M."/>
            <person name="Usie A."/>
            <person name="Barbosa P."/>
            <person name="Barros P.M."/>
            <person name="Capote T."/>
            <person name="Chaves I."/>
            <person name="Simoes F."/>
            <person name="Abreu I."/>
            <person name="Carrasquinho I."/>
            <person name="Faro C."/>
            <person name="Guimaraes J.B."/>
            <person name="Mendonca D."/>
            <person name="Nobrega F."/>
            <person name="Rodrigues L."/>
            <person name="Saibo N.J.M."/>
            <person name="Varela M.C."/>
            <person name="Egas C."/>
            <person name="Matos J."/>
            <person name="Miguel C.M."/>
            <person name="Oliveira M.M."/>
            <person name="Ricardo C.P."/>
            <person name="Goncalves S."/>
        </authorList>
    </citation>
    <scope>NUCLEOTIDE SEQUENCE [LARGE SCALE GENOMIC DNA]</scope>
    <source>
        <strain evidence="2">cv. HL8</strain>
    </source>
</reference>
<sequence length="246" mass="26719">MDWIAIPMAVVKHNVRIVFCHSTAQLIGFGGGSRSTMGCEGGGCTKLSPSDSGSMVCGGGGCTEVSPSELRSMTVCEGAGCPEVSPGEFGPSLACVLSPKYCSDRLSQVRCNNYDTLAYKQPVHQITETVPVEPEACKQPELAYILHQTTALTGKPHRELTRTVAGETDRMNDSAGWACCGCLPLCLWHCAIAEWSHFVNYGYYCGPRDFWRIKDGGLMMATGFSNLEEVWLLTEEKGTLIVGRRY</sequence>
<proteinExistence type="predicted"/>
<evidence type="ECO:0000313" key="1">
    <source>
        <dbReference type="EMBL" id="KAK7855224.1"/>
    </source>
</evidence>
<keyword evidence="2" id="KW-1185">Reference proteome</keyword>
<evidence type="ECO:0000313" key="2">
    <source>
        <dbReference type="Proteomes" id="UP000237347"/>
    </source>
</evidence>